<dbReference type="InterPro" id="IPR001753">
    <property type="entry name" value="Enoyl-CoA_hydra/iso"/>
</dbReference>
<dbReference type="AlphaFoldDB" id="A0A382X6Z0"/>
<dbReference type="Gene3D" id="1.10.12.10">
    <property type="entry name" value="Lyase 2-enoyl-coa Hydratase, Chain A, domain 2"/>
    <property type="match status" value="1"/>
</dbReference>
<proteinExistence type="inferred from homology"/>
<reference evidence="3" key="1">
    <citation type="submission" date="2018-05" db="EMBL/GenBank/DDBJ databases">
        <authorList>
            <person name="Lanie J.A."/>
            <person name="Ng W.-L."/>
            <person name="Kazmierczak K.M."/>
            <person name="Andrzejewski T.M."/>
            <person name="Davidsen T.M."/>
            <person name="Wayne K.J."/>
            <person name="Tettelin H."/>
            <person name="Glass J.I."/>
            <person name="Rusch D."/>
            <person name="Podicherti R."/>
            <person name="Tsui H.-C.T."/>
            <person name="Winkler M.E."/>
        </authorList>
    </citation>
    <scope>NUCLEOTIDE SEQUENCE</scope>
</reference>
<dbReference type="SUPFAM" id="SSF52096">
    <property type="entry name" value="ClpP/crotonase"/>
    <property type="match status" value="1"/>
</dbReference>
<dbReference type="InterPro" id="IPR029045">
    <property type="entry name" value="ClpP/crotonase-like_dom_sf"/>
</dbReference>
<dbReference type="Pfam" id="PF00378">
    <property type="entry name" value="ECH_1"/>
    <property type="match status" value="1"/>
</dbReference>
<dbReference type="Gene3D" id="3.90.226.10">
    <property type="entry name" value="2-enoyl-CoA Hydratase, Chain A, domain 1"/>
    <property type="match status" value="1"/>
</dbReference>
<gene>
    <name evidence="3" type="ORF">METZ01_LOCUS419504</name>
</gene>
<dbReference type="PANTHER" id="PTHR11941:SF54">
    <property type="entry name" value="ENOYL-COA HYDRATASE, MITOCHONDRIAL"/>
    <property type="match status" value="1"/>
</dbReference>
<dbReference type="CDD" id="cd06558">
    <property type="entry name" value="crotonase-like"/>
    <property type="match status" value="1"/>
</dbReference>
<dbReference type="PROSITE" id="PS00166">
    <property type="entry name" value="ENOYL_COA_HYDRATASE"/>
    <property type="match status" value="1"/>
</dbReference>
<organism evidence="3">
    <name type="scientific">marine metagenome</name>
    <dbReference type="NCBI Taxonomy" id="408172"/>
    <lineage>
        <taxon>unclassified sequences</taxon>
        <taxon>metagenomes</taxon>
        <taxon>ecological metagenomes</taxon>
    </lineage>
</organism>
<feature type="non-terminal residue" evidence="3">
    <location>
        <position position="1"/>
    </location>
</feature>
<protein>
    <recommendedName>
        <fullName evidence="4">Enoyl-CoA hydratase</fullName>
    </recommendedName>
</protein>
<evidence type="ECO:0000256" key="2">
    <source>
        <dbReference type="ARBA" id="ARBA00023239"/>
    </source>
</evidence>
<keyword evidence="2" id="KW-0456">Lyase</keyword>
<dbReference type="PANTHER" id="PTHR11941">
    <property type="entry name" value="ENOYL-COA HYDRATASE-RELATED"/>
    <property type="match status" value="1"/>
</dbReference>
<evidence type="ECO:0008006" key="4">
    <source>
        <dbReference type="Google" id="ProtNLM"/>
    </source>
</evidence>
<dbReference type="InterPro" id="IPR018376">
    <property type="entry name" value="Enoyl-CoA_hyd/isom_CS"/>
</dbReference>
<dbReference type="InterPro" id="IPR014748">
    <property type="entry name" value="Enoyl-CoA_hydra_C"/>
</dbReference>
<evidence type="ECO:0000256" key="1">
    <source>
        <dbReference type="ARBA" id="ARBA00005254"/>
    </source>
</evidence>
<accession>A0A382X6Z0</accession>
<evidence type="ECO:0000313" key="3">
    <source>
        <dbReference type="EMBL" id="SVD66650.1"/>
    </source>
</evidence>
<dbReference type="EMBL" id="UINC01165323">
    <property type="protein sequence ID" value="SVD66650.1"/>
    <property type="molecule type" value="Genomic_DNA"/>
</dbReference>
<comment type="similarity">
    <text evidence="1">Belongs to the enoyl-CoA hydratase/isomerase family.</text>
</comment>
<name>A0A382X6Z0_9ZZZZ</name>
<dbReference type="GO" id="GO:0016829">
    <property type="term" value="F:lyase activity"/>
    <property type="evidence" value="ECO:0007669"/>
    <property type="project" value="UniProtKB-KW"/>
</dbReference>
<dbReference type="GO" id="GO:0006635">
    <property type="term" value="P:fatty acid beta-oxidation"/>
    <property type="evidence" value="ECO:0007669"/>
    <property type="project" value="TreeGrafter"/>
</dbReference>
<sequence>VRVIVLTGAGDKAFSAGADISEFGEYRSTPKQRALYSEYEHATTSSLRNSPKFVIARIDGVCVGGGAEVALDCDIQIASDRSRFAITPARIGLGYPVADVSRLVQNLGPRNAKEILASGRYYTAEEAKAIGWINLVVPADELDEFVKDYAARIAQNAPLSVAAAKITVNELIKNPDDRDIAACDAAVEACYLSNDYVEGQKAFGEKRPPEFKGQ</sequence>